<sequence length="48" mass="5610">MYTSLVRFTYLIGTTKQIELLKPDVLLIDIQFAAEAMTVFDLLDYFFT</sequence>
<gene>
    <name evidence="1" type="ORF">CCAN11_2410041</name>
</gene>
<dbReference type="AlphaFoldDB" id="A0A0B7IJQ5"/>
<reference evidence="2" key="1">
    <citation type="submission" date="2015-01" db="EMBL/GenBank/DDBJ databases">
        <authorList>
            <person name="MANFREDI Pablo"/>
        </authorList>
    </citation>
    <scope>NUCLEOTIDE SEQUENCE [LARGE SCALE GENOMIC DNA]</scope>
    <source>
        <strain evidence="2">Cc11</strain>
    </source>
</reference>
<protein>
    <submittedName>
        <fullName evidence="1">Uncharacterized protein</fullName>
    </submittedName>
</protein>
<accession>A0A0B7IJQ5</accession>
<organism evidence="1 2">
    <name type="scientific">Capnocytophaga canimorsus</name>
    <dbReference type="NCBI Taxonomy" id="28188"/>
    <lineage>
        <taxon>Bacteria</taxon>
        <taxon>Pseudomonadati</taxon>
        <taxon>Bacteroidota</taxon>
        <taxon>Flavobacteriia</taxon>
        <taxon>Flavobacteriales</taxon>
        <taxon>Flavobacteriaceae</taxon>
        <taxon>Capnocytophaga</taxon>
    </lineage>
</organism>
<evidence type="ECO:0000313" key="1">
    <source>
        <dbReference type="EMBL" id="CEN52145.1"/>
    </source>
</evidence>
<proteinExistence type="predicted"/>
<name>A0A0B7IJQ5_9FLAO</name>
<dbReference type="EMBL" id="CDOK01000159">
    <property type="protein sequence ID" value="CEN52145.1"/>
    <property type="molecule type" value="Genomic_DNA"/>
</dbReference>
<dbReference type="Proteomes" id="UP000039370">
    <property type="component" value="Unassembled WGS sequence"/>
</dbReference>
<evidence type="ECO:0000313" key="2">
    <source>
        <dbReference type="Proteomes" id="UP000039370"/>
    </source>
</evidence>